<reference evidence="1" key="1">
    <citation type="submission" date="2016-04" db="EMBL/GenBank/DDBJ databases">
        <authorList>
            <person name="Calderon-Fernandez G.M.Sr."/>
        </authorList>
    </citation>
    <scope>NUCLEOTIDE SEQUENCE</scope>
    <source>
        <strain evidence="1">Int1</strain>
        <tissue evidence="1">Integument</tissue>
    </source>
</reference>
<feature type="non-terminal residue" evidence="1">
    <location>
        <position position="1"/>
    </location>
</feature>
<dbReference type="AlphaFoldDB" id="A0A161M322"/>
<name>A0A161M322_TRIIF</name>
<accession>A0A161M322</accession>
<dbReference type="EMBL" id="GEMB01006303">
    <property type="protein sequence ID" value="JAR97033.1"/>
    <property type="molecule type" value="Transcribed_RNA"/>
</dbReference>
<protein>
    <submittedName>
        <fullName evidence="1">Nucleolar complex protein 4-like protein isoform x2</fullName>
    </submittedName>
</protein>
<sequence>MEVSNIEKLGEILKLLLEKAKENKEEQDQRWMYHSFEKGKSILKQFSLDPYKSAVQKEKSFEMLLKLLPSYVGFLSNKPKFPTQQYSDLLEIIISIQGNASCLVKVLKEYMIHEDLRINFWIAFGYYSL</sequence>
<evidence type="ECO:0000313" key="1">
    <source>
        <dbReference type="EMBL" id="JAR97033.1"/>
    </source>
</evidence>
<organism evidence="1">
    <name type="scientific">Triatoma infestans</name>
    <name type="common">Assassin bug</name>
    <dbReference type="NCBI Taxonomy" id="30076"/>
    <lineage>
        <taxon>Eukaryota</taxon>
        <taxon>Metazoa</taxon>
        <taxon>Ecdysozoa</taxon>
        <taxon>Arthropoda</taxon>
        <taxon>Hexapoda</taxon>
        <taxon>Insecta</taxon>
        <taxon>Pterygota</taxon>
        <taxon>Neoptera</taxon>
        <taxon>Paraneoptera</taxon>
        <taxon>Hemiptera</taxon>
        <taxon>Heteroptera</taxon>
        <taxon>Panheteroptera</taxon>
        <taxon>Cimicomorpha</taxon>
        <taxon>Reduviidae</taxon>
        <taxon>Triatominae</taxon>
        <taxon>Triatoma</taxon>
    </lineage>
</organism>
<reference evidence="1" key="2">
    <citation type="journal article" date="2017" name="J. Med. Entomol.">
        <title>Transcriptome Analysis of the Triatoma infestans (Hemiptera: Reduviidae) Integument.</title>
        <authorList>
            <person name="Calderon-Fernandez G.M."/>
            <person name="Moriconi D.E."/>
            <person name="Dulbecco A.B."/>
            <person name="Juarez M.P."/>
        </authorList>
    </citation>
    <scope>NUCLEOTIDE SEQUENCE</scope>
    <source>
        <strain evidence="1">Int1</strain>
        <tissue evidence="1">Integument</tissue>
    </source>
</reference>
<proteinExistence type="predicted"/>